<organism evidence="9 10">
    <name type="scientific">Capronia coronata CBS 617.96</name>
    <dbReference type="NCBI Taxonomy" id="1182541"/>
    <lineage>
        <taxon>Eukaryota</taxon>
        <taxon>Fungi</taxon>
        <taxon>Dikarya</taxon>
        <taxon>Ascomycota</taxon>
        <taxon>Pezizomycotina</taxon>
        <taxon>Eurotiomycetes</taxon>
        <taxon>Chaetothyriomycetidae</taxon>
        <taxon>Chaetothyriales</taxon>
        <taxon>Herpotrichiellaceae</taxon>
        <taxon>Capronia</taxon>
    </lineage>
</organism>
<evidence type="ECO:0000256" key="5">
    <source>
        <dbReference type="ARBA" id="ARBA00023002"/>
    </source>
</evidence>
<evidence type="ECO:0000313" key="10">
    <source>
        <dbReference type="Proteomes" id="UP000019484"/>
    </source>
</evidence>
<dbReference type="STRING" id="1182541.W9Y5A6"/>
<accession>W9Y5A6</accession>
<dbReference type="Proteomes" id="UP000019484">
    <property type="component" value="Unassembled WGS sequence"/>
</dbReference>
<keyword evidence="5" id="KW-0560">Oxidoreductase</keyword>
<dbReference type="InterPro" id="IPR051323">
    <property type="entry name" value="AtsK-like"/>
</dbReference>
<dbReference type="GeneID" id="19159802"/>
<dbReference type="PANTHER" id="PTHR30468:SF1">
    <property type="entry name" value="ALPHA-KETOGLUTARATE-DEPENDENT SULFONATE DIOXYGENASE"/>
    <property type="match status" value="1"/>
</dbReference>
<dbReference type="Gene3D" id="3.60.130.10">
    <property type="entry name" value="Clavaminate synthase-like"/>
    <property type="match status" value="1"/>
</dbReference>
<evidence type="ECO:0000256" key="3">
    <source>
        <dbReference type="ARBA" id="ARBA00022723"/>
    </source>
</evidence>
<comment type="cofactor">
    <cofactor evidence="1">
        <name>Fe(2+)</name>
        <dbReference type="ChEBI" id="CHEBI:29033"/>
    </cofactor>
</comment>
<evidence type="ECO:0000313" key="9">
    <source>
        <dbReference type="EMBL" id="EXJ87997.1"/>
    </source>
</evidence>
<proteinExistence type="inferred from homology"/>
<keyword evidence="3" id="KW-0479">Metal-binding</keyword>
<dbReference type="HOGENOM" id="CLU_036005_0_1_1"/>
<reference evidence="9 10" key="1">
    <citation type="submission" date="2013-03" db="EMBL/GenBank/DDBJ databases">
        <title>The Genome Sequence of Capronia coronata CBS 617.96.</title>
        <authorList>
            <consortium name="The Broad Institute Genomics Platform"/>
            <person name="Cuomo C."/>
            <person name="de Hoog S."/>
            <person name="Gorbushina A."/>
            <person name="Walker B."/>
            <person name="Young S.K."/>
            <person name="Zeng Q."/>
            <person name="Gargeya S."/>
            <person name="Fitzgerald M."/>
            <person name="Haas B."/>
            <person name="Abouelleil A."/>
            <person name="Allen A.W."/>
            <person name="Alvarado L."/>
            <person name="Arachchi H.M."/>
            <person name="Berlin A.M."/>
            <person name="Chapman S.B."/>
            <person name="Gainer-Dewar J."/>
            <person name="Goldberg J."/>
            <person name="Griggs A."/>
            <person name="Gujja S."/>
            <person name="Hansen M."/>
            <person name="Howarth C."/>
            <person name="Imamovic A."/>
            <person name="Ireland A."/>
            <person name="Larimer J."/>
            <person name="McCowan C."/>
            <person name="Murphy C."/>
            <person name="Pearson M."/>
            <person name="Poon T.W."/>
            <person name="Priest M."/>
            <person name="Roberts A."/>
            <person name="Saif S."/>
            <person name="Shea T."/>
            <person name="Sisk P."/>
            <person name="Sykes S."/>
            <person name="Wortman J."/>
            <person name="Nusbaum C."/>
            <person name="Birren B."/>
        </authorList>
    </citation>
    <scope>NUCLEOTIDE SEQUENCE [LARGE SCALE GENOMIC DNA]</scope>
    <source>
        <strain evidence="9 10">CBS 617.96</strain>
    </source>
</reference>
<dbReference type="GO" id="GO:0005737">
    <property type="term" value="C:cytoplasm"/>
    <property type="evidence" value="ECO:0007669"/>
    <property type="project" value="TreeGrafter"/>
</dbReference>
<dbReference type="Pfam" id="PF02668">
    <property type="entry name" value="TauD"/>
    <property type="match status" value="1"/>
</dbReference>
<comment type="similarity">
    <text evidence="2">Belongs to the TfdA dioxygenase family.</text>
</comment>
<evidence type="ECO:0000256" key="4">
    <source>
        <dbReference type="ARBA" id="ARBA00022964"/>
    </source>
</evidence>
<dbReference type="OrthoDB" id="10257314at2759"/>
<feature type="domain" description="TauD/TfdA-like" evidence="8">
    <location>
        <begin position="87"/>
        <end position="350"/>
    </location>
</feature>
<protein>
    <recommendedName>
        <fullName evidence="8">TauD/TfdA-like domain-containing protein</fullName>
    </recommendedName>
</protein>
<evidence type="ECO:0000256" key="6">
    <source>
        <dbReference type="ARBA" id="ARBA00023004"/>
    </source>
</evidence>
<keyword evidence="10" id="KW-1185">Reference proteome</keyword>
<sequence>MSPGPVLTVDGKPTDHLDDEKPTVIDYPETADLPAVHQIATPLKPLGDHVPAKGVRAPVVVPKDRGLAADPNLPNLFPSGNSEIKRTDLTPSLGTLISGLQLSKLTDKQKDELALLVAHRGVVFFRDQDITTQQQRDLFDYYGIPETDPDPESGKPVTTTIQEQEEDFRNTYVHFKWPFADFHADSSFQANPPSFSMLRVVELPPTGGDTNWISGYGTYETLSKPLQQFVDGLKAWHSSELLYDSVLNHWGVKPGDRPVETLHPVVTTHPVTGYKVLNLNSGFVRRIDGLNRFESDRLLDLLYTHIHTAQDQLVRFRWEKNSVAFWDNRAVTHRATHDYAPLNRRGVRVTIKGQVPVHVPDSVSRKEALAKVLKEGKVQAVHNANLREGDYRGREAQIPVDL</sequence>
<dbReference type="RefSeq" id="XP_007724003.1">
    <property type="nucleotide sequence ID" value="XM_007725813.1"/>
</dbReference>
<dbReference type="InterPro" id="IPR042098">
    <property type="entry name" value="TauD-like_sf"/>
</dbReference>
<dbReference type="PANTHER" id="PTHR30468">
    <property type="entry name" value="ALPHA-KETOGLUTARATE-DEPENDENT SULFONATE DIOXYGENASE"/>
    <property type="match status" value="1"/>
</dbReference>
<feature type="region of interest" description="Disordered" evidence="7">
    <location>
        <begin position="1"/>
        <end position="20"/>
    </location>
</feature>
<evidence type="ECO:0000256" key="1">
    <source>
        <dbReference type="ARBA" id="ARBA00001954"/>
    </source>
</evidence>
<keyword evidence="6" id="KW-0408">Iron</keyword>
<dbReference type="InterPro" id="IPR003819">
    <property type="entry name" value="TauD/TfdA-like"/>
</dbReference>
<dbReference type="EMBL" id="AMWN01000004">
    <property type="protein sequence ID" value="EXJ87997.1"/>
    <property type="molecule type" value="Genomic_DNA"/>
</dbReference>
<dbReference type="SUPFAM" id="SSF51197">
    <property type="entry name" value="Clavaminate synthase-like"/>
    <property type="match status" value="1"/>
</dbReference>
<dbReference type="eggNOG" id="ENOG502QT05">
    <property type="taxonomic scope" value="Eukaryota"/>
</dbReference>
<gene>
    <name evidence="9" type="ORF">A1O1_04924</name>
</gene>
<evidence type="ECO:0000256" key="2">
    <source>
        <dbReference type="ARBA" id="ARBA00005896"/>
    </source>
</evidence>
<dbReference type="GO" id="GO:0046872">
    <property type="term" value="F:metal ion binding"/>
    <property type="evidence" value="ECO:0007669"/>
    <property type="project" value="UniProtKB-KW"/>
</dbReference>
<dbReference type="AlphaFoldDB" id="W9Y5A6"/>
<dbReference type="GO" id="GO:0016706">
    <property type="term" value="F:2-oxoglutarate-dependent dioxygenase activity"/>
    <property type="evidence" value="ECO:0007669"/>
    <property type="project" value="TreeGrafter"/>
</dbReference>
<evidence type="ECO:0000259" key="8">
    <source>
        <dbReference type="Pfam" id="PF02668"/>
    </source>
</evidence>
<name>W9Y5A6_9EURO</name>
<comment type="caution">
    <text evidence="9">The sequence shown here is derived from an EMBL/GenBank/DDBJ whole genome shotgun (WGS) entry which is preliminary data.</text>
</comment>
<evidence type="ECO:0000256" key="7">
    <source>
        <dbReference type="SAM" id="MobiDB-lite"/>
    </source>
</evidence>
<keyword evidence="4" id="KW-0223">Dioxygenase</keyword>